<evidence type="ECO:0000313" key="2">
    <source>
        <dbReference type="Proteomes" id="UP000594261"/>
    </source>
</evidence>
<reference evidence="1 2" key="1">
    <citation type="journal article" date="2016" name="G3 (Bethesda)">
        <title>First Draft Assembly and Annotation of the Genome of a California Endemic Oak Quercus lobata Nee (Fagaceae).</title>
        <authorList>
            <person name="Sork V.L."/>
            <person name="Fitz-Gibbon S.T."/>
            <person name="Puiu D."/>
            <person name="Crepeau M."/>
            <person name="Gugger P.F."/>
            <person name="Sherman R."/>
            <person name="Stevens K."/>
            <person name="Langley C.H."/>
            <person name="Pellegrini M."/>
            <person name="Salzberg S.L."/>
        </authorList>
    </citation>
    <scope>NUCLEOTIDE SEQUENCE [LARGE SCALE GENOMIC DNA]</scope>
    <source>
        <strain evidence="1 2">cv. SW786</strain>
    </source>
</reference>
<proteinExistence type="predicted"/>
<dbReference type="EnsemblPlants" id="QL11p056367:mrna">
    <property type="protein sequence ID" value="QL11p056367:mrna"/>
    <property type="gene ID" value="QL11p056367"/>
</dbReference>
<keyword evidence="2" id="KW-1185">Reference proteome</keyword>
<evidence type="ECO:0000313" key="1">
    <source>
        <dbReference type="EnsemblPlants" id="QL11p056367:mrna"/>
    </source>
</evidence>
<dbReference type="Proteomes" id="UP000594261">
    <property type="component" value="Chromosome 11"/>
</dbReference>
<organism evidence="1 2">
    <name type="scientific">Quercus lobata</name>
    <name type="common">Valley oak</name>
    <dbReference type="NCBI Taxonomy" id="97700"/>
    <lineage>
        <taxon>Eukaryota</taxon>
        <taxon>Viridiplantae</taxon>
        <taxon>Streptophyta</taxon>
        <taxon>Embryophyta</taxon>
        <taxon>Tracheophyta</taxon>
        <taxon>Spermatophyta</taxon>
        <taxon>Magnoliopsida</taxon>
        <taxon>eudicotyledons</taxon>
        <taxon>Gunneridae</taxon>
        <taxon>Pentapetalae</taxon>
        <taxon>rosids</taxon>
        <taxon>fabids</taxon>
        <taxon>Fagales</taxon>
        <taxon>Fagaceae</taxon>
        <taxon>Quercus</taxon>
    </lineage>
</organism>
<dbReference type="Gramene" id="QL11p056367:mrna">
    <property type="protein sequence ID" value="QL11p056367:mrna"/>
    <property type="gene ID" value="QL11p056367"/>
</dbReference>
<accession>A0A7N2MZD1</accession>
<dbReference type="AlphaFoldDB" id="A0A7N2MZD1"/>
<name>A0A7N2MZD1_QUELO</name>
<dbReference type="EMBL" id="LRBV02000011">
    <property type="status" value="NOT_ANNOTATED_CDS"/>
    <property type="molecule type" value="Genomic_DNA"/>
</dbReference>
<sequence length="161" mass="18104">MDENRIFCCGLDLSDFFERESLFRSSELSDPQILKRQRSLSKKLADSSSNFSRRSLDQGGSAGARTSRWVEFQRDAAVDRRQRNSSSLSSSSSERFFEMPRSEMPKWVEDLWCGFGFDLGISLGYDRDTVSIQSWKLDTDLTVDNTTTFAGVAAAAGITLV</sequence>
<dbReference type="PANTHER" id="PTHR32011:SF2">
    <property type="entry name" value="OS08G0472400 PROTEIN"/>
    <property type="match status" value="1"/>
</dbReference>
<reference evidence="1" key="2">
    <citation type="submission" date="2021-01" db="UniProtKB">
        <authorList>
            <consortium name="EnsemblPlants"/>
        </authorList>
    </citation>
    <scope>IDENTIFICATION</scope>
</reference>
<dbReference type="PANTHER" id="PTHR32011">
    <property type="entry name" value="OS08G0472400 PROTEIN"/>
    <property type="match status" value="1"/>
</dbReference>
<dbReference type="InParanoid" id="A0A7N2MZD1"/>
<protein>
    <submittedName>
        <fullName evidence="1">Uncharacterized protein</fullName>
    </submittedName>
</protein>